<gene>
    <name evidence="1" type="ORF">AAEO50_09115</name>
</gene>
<name>A0ABU9KC24_9BACI</name>
<evidence type="ECO:0000313" key="2">
    <source>
        <dbReference type="Proteomes" id="UP001389717"/>
    </source>
</evidence>
<dbReference type="SUPFAM" id="SSF53474">
    <property type="entry name" value="alpha/beta-Hydrolases"/>
    <property type="match status" value="1"/>
</dbReference>
<sequence length="159" mass="18180">MKGIVFVDAVGEDRYLTGGFDSKGKKEWQKSLRIMKIGHYTSYTGLPRLLKMKVGGRYLFPELEKYHSFVGYSPNAYEAVFKELRDSGTTAQQVLSSRPLDRSLPLTVIQSGNQTVEWINYQDRLKELSDHVTEIKTTHGHNIHMENPEIVAKAIQKHI</sequence>
<reference evidence="1 2" key="1">
    <citation type="submission" date="2024-04" db="EMBL/GenBank/DDBJ databases">
        <title>Bacillus oryzaecorticis sp. nov., a moderately halophilic bacterium isolated from rice husks.</title>
        <authorList>
            <person name="Zhu H.-S."/>
        </authorList>
    </citation>
    <scope>NUCLEOTIDE SEQUENCE [LARGE SCALE GENOMIC DNA]</scope>
    <source>
        <strain evidence="1 2">ZC255</strain>
    </source>
</reference>
<organism evidence="1 2">
    <name type="scientific">Rossellomorea oryzaecorticis</name>
    <dbReference type="NCBI Taxonomy" id="1396505"/>
    <lineage>
        <taxon>Bacteria</taxon>
        <taxon>Bacillati</taxon>
        <taxon>Bacillota</taxon>
        <taxon>Bacilli</taxon>
        <taxon>Bacillales</taxon>
        <taxon>Bacillaceae</taxon>
        <taxon>Rossellomorea</taxon>
    </lineage>
</organism>
<keyword evidence="2" id="KW-1185">Reference proteome</keyword>
<dbReference type="InterPro" id="IPR029058">
    <property type="entry name" value="AB_hydrolase_fold"/>
</dbReference>
<comment type="caution">
    <text evidence="1">The sequence shown here is derived from an EMBL/GenBank/DDBJ whole genome shotgun (WGS) entry which is preliminary data.</text>
</comment>
<dbReference type="EMBL" id="JBBYAF010000014">
    <property type="protein sequence ID" value="MEL3972438.1"/>
    <property type="molecule type" value="Genomic_DNA"/>
</dbReference>
<dbReference type="Proteomes" id="UP001389717">
    <property type="component" value="Unassembled WGS sequence"/>
</dbReference>
<protein>
    <recommendedName>
        <fullName evidence="3">Alpha/beta hydrolase</fullName>
    </recommendedName>
</protein>
<evidence type="ECO:0000313" key="1">
    <source>
        <dbReference type="EMBL" id="MEL3972438.1"/>
    </source>
</evidence>
<accession>A0ABU9KC24</accession>
<evidence type="ECO:0008006" key="3">
    <source>
        <dbReference type="Google" id="ProtNLM"/>
    </source>
</evidence>
<proteinExistence type="predicted"/>
<dbReference type="Gene3D" id="3.40.50.1820">
    <property type="entry name" value="alpha/beta hydrolase"/>
    <property type="match status" value="1"/>
</dbReference>